<feature type="region of interest" description="Disordered" evidence="1">
    <location>
        <begin position="159"/>
        <end position="397"/>
    </location>
</feature>
<feature type="compositionally biased region" description="Basic and acidic residues" evidence="1">
    <location>
        <begin position="294"/>
        <end position="313"/>
    </location>
</feature>
<keyword evidence="3" id="KW-1185">Reference proteome</keyword>
<reference evidence="2 3" key="1">
    <citation type="submission" date="2018-12" db="EMBL/GenBank/DDBJ databases">
        <authorList>
            <person name="Tiukova I."/>
            <person name="Dainat J."/>
        </authorList>
    </citation>
    <scope>NUCLEOTIDE SEQUENCE [LARGE SCALE GENOMIC DNA]</scope>
</reference>
<feature type="compositionally biased region" description="Basic and acidic residues" evidence="1">
    <location>
        <begin position="178"/>
        <end position="187"/>
    </location>
</feature>
<feature type="compositionally biased region" description="Basic and acidic residues" evidence="1">
    <location>
        <begin position="206"/>
        <end position="227"/>
    </location>
</feature>
<feature type="region of interest" description="Disordered" evidence="1">
    <location>
        <begin position="435"/>
        <end position="461"/>
    </location>
</feature>
<feature type="compositionally biased region" description="Basic residues" evidence="1">
    <location>
        <begin position="331"/>
        <end position="342"/>
    </location>
</feature>
<feature type="compositionally biased region" description="Basic and acidic residues" evidence="1">
    <location>
        <begin position="640"/>
        <end position="654"/>
    </location>
</feature>
<evidence type="ECO:0000313" key="3">
    <source>
        <dbReference type="Proteomes" id="UP000290900"/>
    </source>
</evidence>
<dbReference type="InParanoid" id="A0A448YR90"/>
<sequence length="654" mass="70889">MDSIPQVPKHRPRSSPNNSEAPTDSSSLETPKLPSHRPLSKGPSVPSSRPNVEKHDVSVPEIPSTRPKALTVSTGIESDDSNLKGRTEQGELDSNFGGQIEEKVTVEEVTNDIPKFPANRPSHKAKAEDDSTLENQNAAEIAEIAQIAGVPEIADIPEVSEADKQEATPISEILTTAKDVEEQKTEPVEPNDNHISPQAPSEEEVDQPKEASPEKAVEQVDEGKLKQVTETTEEPIPVVTPAEEIPLPSSDSISEALERPIEAAVSCKTTPSFTSNEPKLKRSSTDALQYDSVNGRDRKDRTEETDVHEKSKPEVLLTKQSTIDINEVKSKKPPPRVPKKPSSRIAQFQQMLQQQQKQDLGLLGKRSSPKIPSHRPKRASSEEESEKGTDSSYSSFEHTFPKGVSGIPLPGIALPGMAFGASSPFTMAHADVKEDVGSSTVSDHRRGRARGPRGRKLPGGVQKTISVNDETLGMNKFDIFVEDSWRFTFLRPQKAEESEKADTEGGGEVEEEDIQEAGGEAGADVSNSEIDFKEEAGEENYIDADRADSVPVDVIPAEIIPKEGGSDNEVGNSEVEGENAAEVQVPIPENIEEKEQTKAEDNNVGVKDSEHELVKPSMSISSESTKTGNESELTSSTSTADKDPLGKPEDDIID</sequence>
<accession>A0A448YR90</accession>
<name>A0A448YR90_BRENA</name>
<feature type="compositionally biased region" description="Low complexity" evidence="1">
    <location>
        <begin position="343"/>
        <end position="363"/>
    </location>
</feature>
<dbReference type="AlphaFoldDB" id="A0A448YR90"/>
<feature type="region of interest" description="Disordered" evidence="1">
    <location>
        <begin position="493"/>
        <end position="654"/>
    </location>
</feature>
<feature type="compositionally biased region" description="Basic and acidic residues" evidence="1">
    <location>
        <begin position="591"/>
        <end position="614"/>
    </location>
</feature>
<feature type="compositionally biased region" description="Low complexity" evidence="1">
    <location>
        <begin position="228"/>
        <end position="246"/>
    </location>
</feature>
<dbReference type="FunCoup" id="A0A448YR90">
    <property type="interactions" value="110"/>
</dbReference>
<organism evidence="2 3">
    <name type="scientific">Brettanomyces naardenensis</name>
    <name type="common">Yeast</name>
    <dbReference type="NCBI Taxonomy" id="13370"/>
    <lineage>
        <taxon>Eukaryota</taxon>
        <taxon>Fungi</taxon>
        <taxon>Dikarya</taxon>
        <taxon>Ascomycota</taxon>
        <taxon>Saccharomycotina</taxon>
        <taxon>Pichiomycetes</taxon>
        <taxon>Pichiales</taxon>
        <taxon>Pichiaceae</taxon>
        <taxon>Brettanomyces</taxon>
    </lineage>
</organism>
<evidence type="ECO:0000256" key="1">
    <source>
        <dbReference type="SAM" id="MobiDB-lite"/>
    </source>
</evidence>
<dbReference type="Proteomes" id="UP000290900">
    <property type="component" value="Unassembled WGS sequence"/>
</dbReference>
<feature type="region of interest" description="Disordered" evidence="1">
    <location>
        <begin position="1"/>
        <end position="96"/>
    </location>
</feature>
<gene>
    <name evidence="2" type="ORF">BRENAR_LOCUS4118</name>
</gene>
<feature type="compositionally biased region" description="Polar residues" evidence="1">
    <location>
        <begin position="14"/>
        <end position="29"/>
    </location>
</feature>
<feature type="compositionally biased region" description="Acidic residues" evidence="1">
    <location>
        <begin position="505"/>
        <end position="515"/>
    </location>
</feature>
<feature type="compositionally biased region" description="Polar residues" evidence="1">
    <location>
        <begin position="618"/>
        <end position="639"/>
    </location>
</feature>
<dbReference type="STRING" id="13370.A0A448YR90"/>
<feature type="compositionally biased region" description="Basic and acidic residues" evidence="1">
    <location>
        <begin position="493"/>
        <end position="503"/>
    </location>
</feature>
<proteinExistence type="predicted"/>
<evidence type="ECO:0000313" key="2">
    <source>
        <dbReference type="EMBL" id="VEU23387.1"/>
    </source>
</evidence>
<dbReference type="EMBL" id="CAACVR010000045">
    <property type="protein sequence ID" value="VEU23387.1"/>
    <property type="molecule type" value="Genomic_DNA"/>
</dbReference>
<feature type="compositionally biased region" description="Polar residues" evidence="1">
    <location>
        <begin position="267"/>
        <end position="277"/>
    </location>
</feature>
<feature type="region of interest" description="Disordered" evidence="1">
    <location>
        <begin position="111"/>
        <end position="133"/>
    </location>
</feature>
<feature type="compositionally biased region" description="Basic residues" evidence="1">
    <location>
        <begin position="445"/>
        <end position="456"/>
    </location>
</feature>
<protein>
    <submittedName>
        <fullName evidence="2">DEKNAAC104570</fullName>
    </submittedName>
</protein>